<sequence>MIGEVNLFGMYMPPLLLLMLPALLVSRVLAGVLGRVGFYRLVWHPALFDLSLFVIVLGSLAFFASNWF</sequence>
<comment type="caution">
    <text evidence="6">The sequence shown here is derived from an EMBL/GenBank/DDBJ whole genome shotgun (WGS) entry which is preliminary data.</text>
</comment>
<protein>
    <submittedName>
        <fullName evidence="6">DUF1656 domain-containing protein</fullName>
    </submittedName>
</protein>
<keyword evidence="2 5" id="KW-0812">Transmembrane</keyword>
<keyword evidence="1" id="KW-1003">Cell membrane</keyword>
<keyword evidence="4 5" id="KW-0472">Membrane</keyword>
<evidence type="ECO:0000313" key="6">
    <source>
        <dbReference type="EMBL" id="MCS0610328.1"/>
    </source>
</evidence>
<name>A0ABT2BP82_9BURK</name>
<dbReference type="InterPro" id="IPR012451">
    <property type="entry name" value="DUF1656"/>
</dbReference>
<organism evidence="6 7">
    <name type="scientific">Massilia solisilvae</name>
    <dbReference type="NCBI Taxonomy" id="1811225"/>
    <lineage>
        <taxon>Bacteria</taxon>
        <taxon>Pseudomonadati</taxon>
        <taxon>Pseudomonadota</taxon>
        <taxon>Betaproteobacteria</taxon>
        <taxon>Burkholderiales</taxon>
        <taxon>Oxalobacteraceae</taxon>
        <taxon>Telluria group</taxon>
        <taxon>Massilia</taxon>
    </lineage>
</organism>
<evidence type="ECO:0000313" key="7">
    <source>
        <dbReference type="Proteomes" id="UP001205861"/>
    </source>
</evidence>
<dbReference type="RefSeq" id="WP_258824282.1">
    <property type="nucleotide sequence ID" value="NZ_JANUGV010000006.1"/>
</dbReference>
<evidence type="ECO:0000256" key="4">
    <source>
        <dbReference type="ARBA" id="ARBA00023136"/>
    </source>
</evidence>
<evidence type="ECO:0000256" key="1">
    <source>
        <dbReference type="ARBA" id="ARBA00022475"/>
    </source>
</evidence>
<gene>
    <name evidence="6" type="ORF">NX773_19355</name>
</gene>
<keyword evidence="7" id="KW-1185">Reference proteome</keyword>
<dbReference type="Proteomes" id="UP001205861">
    <property type="component" value="Unassembled WGS sequence"/>
</dbReference>
<keyword evidence="3 5" id="KW-1133">Transmembrane helix</keyword>
<evidence type="ECO:0000256" key="5">
    <source>
        <dbReference type="SAM" id="Phobius"/>
    </source>
</evidence>
<evidence type="ECO:0000256" key="2">
    <source>
        <dbReference type="ARBA" id="ARBA00022692"/>
    </source>
</evidence>
<evidence type="ECO:0000256" key="3">
    <source>
        <dbReference type="ARBA" id="ARBA00022989"/>
    </source>
</evidence>
<dbReference type="Pfam" id="PF07869">
    <property type="entry name" value="DUF1656"/>
    <property type="match status" value="1"/>
</dbReference>
<accession>A0ABT2BP82</accession>
<feature type="transmembrane region" description="Helical" evidence="5">
    <location>
        <begin position="46"/>
        <end position="64"/>
    </location>
</feature>
<reference evidence="6 7" key="1">
    <citation type="submission" date="2022-08" db="EMBL/GenBank/DDBJ databases">
        <title>Reclassification of Massilia species as members of the genera Telluria, Duganella, Pseudoduganella, Mokoshia gen. nov. and Zemynaea gen. nov. using orthogonal and non-orthogonal genome-based approaches.</title>
        <authorList>
            <person name="Bowman J.P."/>
        </authorList>
    </citation>
    <scope>NUCLEOTIDE SEQUENCE [LARGE SCALE GENOMIC DNA]</scope>
    <source>
        <strain evidence="6 7">JCM 31607</strain>
    </source>
</reference>
<proteinExistence type="predicted"/>
<dbReference type="EMBL" id="JANUGV010000006">
    <property type="protein sequence ID" value="MCS0610328.1"/>
    <property type="molecule type" value="Genomic_DNA"/>
</dbReference>